<keyword evidence="3" id="KW-1185">Reference proteome</keyword>
<organism evidence="2 3">
    <name type="scientific">Wickerhamomyces pijperi</name>
    <name type="common">Yeast</name>
    <name type="synonym">Pichia pijperi</name>
    <dbReference type="NCBI Taxonomy" id="599730"/>
    <lineage>
        <taxon>Eukaryota</taxon>
        <taxon>Fungi</taxon>
        <taxon>Dikarya</taxon>
        <taxon>Ascomycota</taxon>
        <taxon>Saccharomycotina</taxon>
        <taxon>Saccharomycetes</taxon>
        <taxon>Phaffomycetales</taxon>
        <taxon>Wickerhamomycetaceae</taxon>
        <taxon>Wickerhamomyces</taxon>
    </lineage>
</organism>
<accession>A0A9P8Q3Q6</accession>
<feature type="transmembrane region" description="Helical" evidence="1">
    <location>
        <begin position="6"/>
        <end position="28"/>
    </location>
</feature>
<protein>
    <submittedName>
        <fullName evidence="2">Uncharacterized protein</fullName>
    </submittedName>
</protein>
<evidence type="ECO:0000256" key="1">
    <source>
        <dbReference type="SAM" id="Phobius"/>
    </source>
</evidence>
<keyword evidence="1" id="KW-1133">Transmembrane helix</keyword>
<reference evidence="2" key="1">
    <citation type="journal article" date="2021" name="Open Biol.">
        <title>Shared evolutionary footprints suggest mitochondrial oxidative damage underlies multiple complex I losses in fungi.</title>
        <authorList>
            <person name="Schikora-Tamarit M.A."/>
            <person name="Marcet-Houben M."/>
            <person name="Nosek J."/>
            <person name="Gabaldon T."/>
        </authorList>
    </citation>
    <scope>NUCLEOTIDE SEQUENCE</scope>
    <source>
        <strain evidence="2">CBS2887</strain>
    </source>
</reference>
<dbReference type="EMBL" id="JAEUBG010003090">
    <property type="protein sequence ID" value="KAH3683516.1"/>
    <property type="molecule type" value="Genomic_DNA"/>
</dbReference>
<keyword evidence="1" id="KW-0812">Transmembrane</keyword>
<dbReference type="AlphaFoldDB" id="A0A9P8Q3Q6"/>
<keyword evidence="1" id="KW-0472">Membrane</keyword>
<dbReference type="Proteomes" id="UP000774326">
    <property type="component" value="Unassembled WGS sequence"/>
</dbReference>
<comment type="caution">
    <text evidence="2">The sequence shown here is derived from an EMBL/GenBank/DDBJ whole genome shotgun (WGS) entry which is preliminary data.</text>
</comment>
<sequence length="95" mass="10680">MHWDKVTFSSNVVFLPLMCLMAISTRFIQLPRNSLLGATHRADVANVNSVSQFLFEASLKLEQALKMEVMESAQIGWFTSALKDSAKGKRIYVNT</sequence>
<name>A0A9P8Q3Q6_WICPI</name>
<evidence type="ECO:0000313" key="2">
    <source>
        <dbReference type="EMBL" id="KAH3683516.1"/>
    </source>
</evidence>
<proteinExistence type="predicted"/>
<reference evidence="2" key="2">
    <citation type="submission" date="2021-01" db="EMBL/GenBank/DDBJ databases">
        <authorList>
            <person name="Schikora-Tamarit M.A."/>
        </authorList>
    </citation>
    <scope>NUCLEOTIDE SEQUENCE</scope>
    <source>
        <strain evidence="2">CBS2887</strain>
    </source>
</reference>
<evidence type="ECO:0000313" key="3">
    <source>
        <dbReference type="Proteomes" id="UP000774326"/>
    </source>
</evidence>
<gene>
    <name evidence="2" type="ORF">WICPIJ_005512</name>
</gene>